<reference evidence="3" key="1">
    <citation type="submission" date="2024-05" db="EMBL/GenBank/DDBJ databases">
        <title>Isolation and characterization of Sporomusa carbonis sp. nov., a carboxydotrophic hydrogenogen in the genus of Sporomusa isolated from a charcoal burning pile.</title>
        <authorList>
            <person name="Boeer T."/>
            <person name="Rosenbaum F."/>
            <person name="Eysell L."/>
            <person name="Mueller V."/>
            <person name="Daniel R."/>
            <person name="Poehlein A."/>
        </authorList>
    </citation>
    <scope>NUCLEOTIDE SEQUENCE [LARGE SCALE GENOMIC DNA]</scope>
    <source>
        <strain evidence="3">DSM 3132</strain>
    </source>
</reference>
<dbReference type="Pfam" id="PF16916">
    <property type="entry name" value="ZT_dimer"/>
    <property type="match status" value="1"/>
</dbReference>
<gene>
    <name evidence="3" type="primary">czcD_3</name>
    <name evidence="3" type="ORF">SPACI_023800</name>
</gene>
<name>A0ABZ3J2M7_SPOA4</name>
<proteinExistence type="inferred from homology"/>
<protein>
    <submittedName>
        <fullName evidence="3">Cadmium, cobalt and zinc/H(+)-K(+) antiporter</fullName>
    </submittedName>
</protein>
<dbReference type="PANTHER" id="PTHR11562">
    <property type="entry name" value="CATION EFFLUX PROTEIN/ ZINC TRANSPORTER"/>
    <property type="match status" value="1"/>
</dbReference>
<dbReference type="InterPro" id="IPR036837">
    <property type="entry name" value="Cation_efflux_CTD_sf"/>
</dbReference>
<dbReference type="PANTHER" id="PTHR11562:SF17">
    <property type="entry name" value="RE54080P-RELATED"/>
    <property type="match status" value="1"/>
</dbReference>
<keyword evidence="4" id="KW-1185">Reference proteome</keyword>
<accession>A0ABZ3J2M7</accession>
<dbReference type="InterPro" id="IPR050681">
    <property type="entry name" value="CDF/SLC30A"/>
</dbReference>
<dbReference type="EMBL" id="CP155571">
    <property type="protein sequence ID" value="XFO72328.1"/>
    <property type="molecule type" value="Genomic_DNA"/>
</dbReference>
<dbReference type="Proteomes" id="UP000216052">
    <property type="component" value="Chromosome"/>
</dbReference>
<evidence type="ECO:0000256" key="1">
    <source>
        <dbReference type="ARBA" id="ARBA00008873"/>
    </source>
</evidence>
<dbReference type="InterPro" id="IPR027470">
    <property type="entry name" value="Cation_efflux_CTD"/>
</dbReference>
<comment type="similarity">
    <text evidence="1">Belongs to the cation diffusion facilitator (CDF) transporter (TC 2.A.4) family. SLC30A subfamily.</text>
</comment>
<evidence type="ECO:0000313" key="4">
    <source>
        <dbReference type="Proteomes" id="UP000216052"/>
    </source>
</evidence>
<evidence type="ECO:0000259" key="2">
    <source>
        <dbReference type="Pfam" id="PF16916"/>
    </source>
</evidence>
<dbReference type="Gene3D" id="3.30.70.1350">
    <property type="entry name" value="Cation efflux protein, cytoplasmic domain"/>
    <property type="match status" value="1"/>
</dbReference>
<feature type="domain" description="Cation efflux protein cytoplasmic" evidence="2">
    <location>
        <begin position="8"/>
        <end position="78"/>
    </location>
</feature>
<sequence>MEGTPLTVDIDEVKRVLLQIPGVKSIHDLHIWTVTSGIDSLTCHLVIDNDQDSQSILQQAIMRIEEQFSIHHTTLQIEAKDFQHANLIV</sequence>
<dbReference type="SUPFAM" id="SSF160240">
    <property type="entry name" value="Cation efflux protein cytoplasmic domain-like"/>
    <property type="match status" value="1"/>
</dbReference>
<evidence type="ECO:0000313" key="3">
    <source>
        <dbReference type="EMBL" id="XFO72328.1"/>
    </source>
</evidence>
<organism evidence="3 4">
    <name type="scientific">Sporomusa acidovorans (strain ATCC 49682 / DSM 3132 / Mol)</name>
    <dbReference type="NCBI Taxonomy" id="1123286"/>
    <lineage>
        <taxon>Bacteria</taxon>
        <taxon>Bacillati</taxon>
        <taxon>Bacillota</taxon>
        <taxon>Negativicutes</taxon>
        <taxon>Selenomonadales</taxon>
        <taxon>Sporomusaceae</taxon>
        <taxon>Sporomusa</taxon>
    </lineage>
</organism>